<dbReference type="SMART" id="SM00797">
    <property type="entry name" value="AHS2"/>
    <property type="match status" value="1"/>
</dbReference>
<dbReference type="Proteomes" id="UP000185936">
    <property type="component" value="Unassembled WGS sequence"/>
</dbReference>
<evidence type="ECO:0000313" key="5">
    <source>
        <dbReference type="EMBL" id="SIS00422.1"/>
    </source>
</evidence>
<dbReference type="RefSeq" id="WP_076609234.1">
    <property type="nucleotide sequence ID" value="NZ_FTNR01000007.1"/>
</dbReference>
<keyword evidence="1" id="KW-0547">Nucleotide-binding</keyword>
<dbReference type="InterPro" id="IPR003778">
    <property type="entry name" value="CT_A_B"/>
</dbReference>
<gene>
    <name evidence="5" type="ORF">SAMN05421752_10736</name>
</gene>
<dbReference type="EMBL" id="FTNR01000007">
    <property type="protein sequence ID" value="SIS00422.1"/>
    <property type="molecule type" value="Genomic_DNA"/>
</dbReference>
<evidence type="ECO:0000313" key="6">
    <source>
        <dbReference type="Proteomes" id="UP000185936"/>
    </source>
</evidence>
<dbReference type="Gene3D" id="2.40.100.10">
    <property type="entry name" value="Cyclophilin-like"/>
    <property type="match status" value="1"/>
</dbReference>
<dbReference type="OrthoDB" id="85703at2157"/>
<keyword evidence="3" id="KW-0067">ATP-binding</keyword>
<accession>A0A1N7FJ88</accession>
<dbReference type="Pfam" id="PF02626">
    <property type="entry name" value="CT_A_B"/>
    <property type="match status" value="1"/>
</dbReference>
<evidence type="ECO:0000256" key="1">
    <source>
        <dbReference type="ARBA" id="ARBA00022741"/>
    </source>
</evidence>
<dbReference type="InterPro" id="IPR052708">
    <property type="entry name" value="PxpC"/>
</dbReference>
<evidence type="ECO:0000259" key="4">
    <source>
        <dbReference type="SMART" id="SM00797"/>
    </source>
</evidence>
<dbReference type="STRING" id="308853.SAMN05421752_10736"/>
<evidence type="ECO:0000256" key="3">
    <source>
        <dbReference type="ARBA" id="ARBA00022840"/>
    </source>
</evidence>
<dbReference type="InterPro" id="IPR029000">
    <property type="entry name" value="Cyclophilin-like_dom_sf"/>
</dbReference>
<dbReference type="PANTHER" id="PTHR43309">
    <property type="entry name" value="5-OXOPROLINASE SUBUNIT C"/>
    <property type="match status" value="1"/>
</dbReference>
<dbReference type="GO" id="GO:0005524">
    <property type="term" value="F:ATP binding"/>
    <property type="evidence" value="ECO:0007669"/>
    <property type="project" value="UniProtKB-KW"/>
</dbReference>
<proteinExistence type="predicted"/>
<dbReference type="PANTHER" id="PTHR43309:SF3">
    <property type="entry name" value="5-OXOPROLINASE SUBUNIT C"/>
    <property type="match status" value="1"/>
</dbReference>
<feature type="domain" description="Carboxyltransferase" evidence="4">
    <location>
        <begin position="23"/>
        <end position="313"/>
    </location>
</feature>
<organism evidence="5 6">
    <name type="scientific">Natronorubrum thiooxidans</name>
    <dbReference type="NCBI Taxonomy" id="308853"/>
    <lineage>
        <taxon>Archaea</taxon>
        <taxon>Methanobacteriati</taxon>
        <taxon>Methanobacteriota</taxon>
        <taxon>Stenosarchaea group</taxon>
        <taxon>Halobacteria</taxon>
        <taxon>Halobacteriales</taxon>
        <taxon>Natrialbaceae</taxon>
        <taxon>Natronorubrum</taxon>
    </lineage>
</organism>
<keyword evidence="6" id="KW-1185">Reference proteome</keyword>
<dbReference type="GO" id="GO:0016787">
    <property type="term" value="F:hydrolase activity"/>
    <property type="evidence" value="ECO:0007669"/>
    <property type="project" value="UniProtKB-KW"/>
</dbReference>
<evidence type="ECO:0000256" key="2">
    <source>
        <dbReference type="ARBA" id="ARBA00022801"/>
    </source>
</evidence>
<dbReference type="AlphaFoldDB" id="A0A1N7FJ88"/>
<name>A0A1N7FJ88_9EURY</name>
<dbReference type="SUPFAM" id="SSF50891">
    <property type="entry name" value="Cyclophilin-like"/>
    <property type="match status" value="1"/>
</dbReference>
<protein>
    <submittedName>
        <fullName evidence="5">Biotin-dependent carboxylase uncharacterized domain-containing protein</fullName>
    </submittedName>
</protein>
<dbReference type="NCBIfam" id="TIGR00724">
    <property type="entry name" value="urea_amlyse_rel"/>
    <property type="match status" value="1"/>
</dbReference>
<reference evidence="6" key="1">
    <citation type="submission" date="2017-01" db="EMBL/GenBank/DDBJ databases">
        <authorList>
            <person name="Varghese N."/>
            <person name="Submissions S."/>
        </authorList>
    </citation>
    <scope>NUCLEOTIDE SEQUENCE [LARGE SCALE GENOMIC DNA]</scope>
    <source>
        <strain evidence="6">type strain: HArc-</strain>
    </source>
</reference>
<sequence>MITIQEGGIASTVQDRGRFGHYHIGMPPSGAMDKYAHTVANYLVGNEADAATIEMTYQGITATFDEDTVIAITGADMSPSLNGESIGTWETVAVDAGDELELAFATEGARAYLAVAGGIDVPEVMGSRSTYTLVGIGGHEGRSLEEGDELPIGEADDTPTDLVGTQLDDEYVPAYADEDTVRVVLGLTDYRLTEESKETLCEAEWTVSPEADRIGYRLEGPEMEFKEREQPFGAGTDPSNVVDLGYPIGSIQMPQKPIVLLQDAVTGGGYATVGTVISADRGLLAQRQTHKSVYFEDVDVDEALAARKERDERLETIRAEIESTD</sequence>
<keyword evidence="2" id="KW-0378">Hydrolase</keyword>